<keyword evidence="8" id="KW-0479">Metal-binding</keyword>
<evidence type="ECO:0000256" key="12">
    <source>
        <dbReference type="ARBA" id="ARBA00049097"/>
    </source>
</evidence>
<evidence type="ECO:0000256" key="9">
    <source>
        <dbReference type="ARBA" id="ARBA00023002"/>
    </source>
</evidence>
<gene>
    <name evidence="14" type="ORF">NA57DRAFT_67719</name>
</gene>
<comment type="similarity">
    <text evidence="4">Belongs to the choline monooxygenase family.</text>
</comment>
<comment type="pathway">
    <text evidence="3">Amine and polyamine biosynthesis; betaine biosynthesis via choline pathway; betaine aldehyde from choline (monooxygenase route): step 1/1.</text>
</comment>
<sequence>MEGTLPASWYTSPDIYELERRAIYSKHWQLLTHKIRVPEVGSFVRYEAAGFQFFIIKDRKGEVNAFHNVCRHRAYPVIEKPSGKASIIACRYHGWSYGLSGNLAKAPAFNDASGFDKGQYSLFKIHTRVDKRGFIWINFDASETPVPWEELNESVDVEPRLDKYDLENGYKYDHTWSLKGNYNWKTSHPGIAAVTDLDNYAEGQFGQYGDSALTLVFPNVGVSISNPYFYIMRIIPPGPRSVVQEYEVFRNVNISDQEFEDADKFFKEFEAEDKDLCNNVGVNLASNTYVQGPLHPGKENGLKKHDAVEKETGRQYWPARWNQMLEGSVDEDELFCNNICGAGGENHSGLGW</sequence>
<dbReference type="PRINTS" id="PR00090">
    <property type="entry name" value="RNGDIOXGNASE"/>
</dbReference>
<comment type="catalytic activity">
    <reaction evidence="12">
        <text>choline + 2 reduced [2Fe-2S]-[ferredoxin] + O2 + 2 H(+) = betaine aldehyde hydrate + 2 oxidized [2Fe-2S]-[ferredoxin] + H2O</text>
        <dbReference type="Rhea" id="RHEA:17769"/>
        <dbReference type="Rhea" id="RHEA-COMP:10000"/>
        <dbReference type="Rhea" id="RHEA-COMP:10001"/>
        <dbReference type="ChEBI" id="CHEBI:15354"/>
        <dbReference type="ChEBI" id="CHEBI:15377"/>
        <dbReference type="ChEBI" id="CHEBI:15378"/>
        <dbReference type="ChEBI" id="CHEBI:15379"/>
        <dbReference type="ChEBI" id="CHEBI:15870"/>
        <dbReference type="ChEBI" id="CHEBI:33737"/>
        <dbReference type="ChEBI" id="CHEBI:33738"/>
        <dbReference type="EC" id="1.14.15.7"/>
    </reaction>
</comment>
<dbReference type="InterPro" id="IPR001663">
    <property type="entry name" value="Rng_hydr_dOase-A"/>
</dbReference>
<keyword evidence="10" id="KW-0408">Iron</keyword>
<dbReference type="EMBL" id="ML978130">
    <property type="protein sequence ID" value="KAF2096169.1"/>
    <property type="molecule type" value="Genomic_DNA"/>
</dbReference>
<evidence type="ECO:0000256" key="1">
    <source>
        <dbReference type="ARBA" id="ARBA00001962"/>
    </source>
</evidence>
<dbReference type="EC" id="1.14.15.7" evidence="5"/>
<dbReference type="CDD" id="cd00680">
    <property type="entry name" value="RHO_alpha_C"/>
    <property type="match status" value="1"/>
</dbReference>
<dbReference type="Pfam" id="PF00848">
    <property type="entry name" value="Ring_hydroxyl_A"/>
    <property type="match status" value="1"/>
</dbReference>
<evidence type="ECO:0000256" key="5">
    <source>
        <dbReference type="ARBA" id="ARBA00012763"/>
    </source>
</evidence>
<dbReference type="Pfam" id="PF00355">
    <property type="entry name" value="Rieske"/>
    <property type="match status" value="1"/>
</dbReference>
<dbReference type="InterPro" id="IPR017941">
    <property type="entry name" value="Rieske_2Fe-2S"/>
</dbReference>
<comment type="cofactor">
    <cofactor evidence="1">
        <name>Fe cation</name>
        <dbReference type="ChEBI" id="CHEBI:24875"/>
    </cofactor>
</comment>
<organism evidence="14 15">
    <name type="scientific">Rhizodiscina lignyota</name>
    <dbReference type="NCBI Taxonomy" id="1504668"/>
    <lineage>
        <taxon>Eukaryota</taxon>
        <taxon>Fungi</taxon>
        <taxon>Dikarya</taxon>
        <taxon>Ascomycota</taxon>
        <taxon>Pezizomycotina</taxon>
        <taxon>Dothideomycetes</taxon>
        <taxon>Pleosporomycetidae</taxon>
        <taxon>Aulographales</taxon>
        <taxon>Rhizodiscinaceae</taxon>
        <taxon>Rhizodiscina</taxon>
    </lineage>
</organism>
<name>A0A9P4IC23_9PEZI</name>
<dbReference type="Proteomes" id="UP000799772">
    <property type="component" value="Unassembled WGS sequence"/>
</dbReference>
<dbReference type="PANTHER" id="PTHR43756:SF5">
    <property type="entry name" value="CHOLINE MONOOXYGENASE, CHLOROPLASTIC"/>
    <property type="match status" value="1"/>
</dbReference>
<evidence type="ECO:0000256" key="3">
    <source>
        <dbReference type="ARBA" id="ARBA00004866"/>
    </source>
</evidence>
<evidence type="ECO:0000256" key="2">
    <source>
        <dbReference type="ARBA" id="ARBA00002149"/>
    </source>
</evidence>
<evidence type="ECO:0000259" key="13">
    <source>
        <dbReference type="PROSITE" id="PS51296"/>
    </source>
</evidence>
<evidence type="ECO:0000313" key="14">
    <source>
        <dbReference type="EMBL" id="KAF2096169.1"/>
    </source>
</evidence>
<keyword evidence="7" id="KW-0001">2Fe-2S</keyword>
<evidence type="ECO:0000256" key="6">
    <source>
        <dbReference type="ARBA" id="ARBA00014931"/>
    </source>
</evidence>
<dbReference type="PROSITE" id="PS51296">
    <property type="entry name" value="RIESKE"/>
    <property type="match status" value="1"/>
</dbReference>
<evidence type="ECO:0000256" key="7">
    <source>
        <dbReference type="ARBA" id="ARBA00022714"/>
    </source>
</evidence>
<dbReference type="SUPFAM" id="SSF50022">
    <property type="entry name" value="ISP domain"/>
    <property type="match status" value="1"/>
</dbReference>
<comment type="function">
    <text evidence="2">Catalyzes the first step of the osmoprotectant glycine betaine synthesis.</text>
</comment>
<keyword evidence="9" id="KW-0560">Oxidoreductase</keyword>
<dbReference type="AlphaFoldDB" id="A0A9P4IC23"/>
<evidence type="ECO:0000256" key="8">
    <source>
        <dbReference type="ARBA" id="ARBA00022723"/>
    </source>
</evidence>
<evidence type="ECO:0000256" key="4">
    <source>
        <dbReference type="ARBA" id="ARBA00010848"/>
    </source>
</evidence>
<feature type="domain" description="Rieske" evidence="13">
    <location>
        <begin position="28"/>
        <end position="108"/>
    </location>
</feature>
<dbReference type="GO" id="GO:0051537">
    <property type="term" value="F:2 iron, 2 sulfur cluster binding"/>
    <property type="evidence" value="ECO:0007669"/>
    <property type="project" value="UniProtKB-KW"/>
</dbReference>
<keyword evidence="15" id="KW-1185">Reference proteome</keyword>
<comment type="caution">
    <text evidence="14">The sequence shown here is derived from an EMBL/GenBank/DDBJ whole genome shotgun (WGS) entry which is preliminary data.</text>
</comment>
<evidence type="ECO:0000256" key="11">
    <source>
        <dbReference type="ARBA" id="ARBA00023014"/>
    </source>
</evidence>
<evidence type="ECO:0000313" key="15">
    <source>
        <dbReference type="Proteomes" id="UP000799772"/>
    </source>
</evidence>
<evidence type="ECO:0000256" key="10">
    <source>
        <dbReference type="ARBA" id="ARBA00023004"/>
    </source>
</evidence>
<dbReference type="PANTHER" id="PTHR43756">
    <property type="entry name" value="CHOLINE MONOOXYGENASE, CHLOROPLASTIC"/>
    <property type="match status" value="1"/>
</dbReference>
<dbReference type="GO" id="GO:0005506">
    <property type="term" value="F:iron ion binding"/>
    <property type="evidence" value="ECO:0007669"/>
    <property type="project" value="InterPro"/>
</dbReference>
<dbReference type="InterPro" id="IPR036922">
    <property type="entry name" value="Rieske_2Fe-2S_sf"/>
</dbReference>
<keyword evidence="11" id="KW-0411">Iron-sulfur</keyword>
<dbReference type="SUPFAM" id="SSF55961">
    <property type="entry name" value="Bet v1-like"/>
    <property type="match status" value="1"/>
</dbReference>
<dbReference type="OrthoDB" id="426882at2759"/>
<dbReference type="GO" id="GO:0019133">
    <property type="term" value="F:choline monooxygenase activity"/>
    <property type="evidence" value="ECO:0007669"/>
    <property type="project" value="UniProtKB-EC"/>
</dbReference>
<proteinExistence type="inferred from homology"/>
<dbReference type="Gene3D" id="2.102.10.10">
    <property type="entry name" value="Rieske [2Fe-2S] iron-sulphur domain"/>
    <property type="match status" value="1"/>
</dbReference>
<reference evidence="14" key="1">
    <citation type="journal article" date="2020" name="Stud. Mycol.">
        <title>101 Dothideomycetes genomes: a test case for predicting lifestyles and emergence of pathogens.</title>
        <authorList>
            <person name="Haridas S."/>
            <person name="Albert R."/>
            <person name="Binder M."/>
            <person name="Bloem J."/>
            <person name="Labutti K."/>
            <person name="Salamov A."/>
            <person name="Andreopoulos B."/>
            <person name="Baker S."/>
            <person name="Barry K."/>
            <person name="Bills G."/>
            <person name="Bluhm B."/>
            <person name="Cannon C."/>
            <person name="Castanera R."/>
            <person name="Culley D."/>
            <person name="Daum C."/>
            <person name="Ezra D."/>
            <person name="Gonzalez J."/>
            <person name="Henrissat B."/>
            <person name="Kuo A."/>
            <person name="Liang C."/>
            <person name="Lipzen A."/>
            <person name="Lutzoni F."/>
            <person name="Magnuson J."/>
            <person name="Mondo S."/>
            <person name="Nolan M."/>
            <person name="Ohm R."/>
            <person name="Pangilinan J."/>
            <person name="Park H.-J."/>
            <person name="Ramirez L."/>
            <person name="Alfaro M."/>
            <person name="Sun H."/>
            <person name="Tritt A."/>
            <person name="Yoshinaga Y."/>
            <person name="Zwiers L.-H."/>
            <person name="Turgeon B."/>
            <person name="Goodwin S."/>
            <person name="Spatafora J."/>
            <person name="Crous P."/>
            <person name="Grigoriev I."/>
        </authorList>
    </citation>
    <scope>NUCLEOTIDE SEQUENCE</scope>
    <source>
        <strain evidence="14">CBS 133067</strain>
    </source>
</reference>
<dbReference type="InterPro" id="IPR015879">
    <property type="entry name" value="Ring_hydroxy_dOase_asu_C_dom"/>
</dbReference>
<dbReference type="CDD" id="cd03469">
    <property type="entry name" value="Rieske_RO_Alpha_N"/>
    <property type="match status" value="1"/>
</dbReference>
<protein>
    <recommendedName>
        <fullName evidence="6">Choline monooxygenase, chloroplastic</fullName>
        <ecNumber evidence="5">1.14.15.7</ecNumber>
    </recommendedName>
</protein>
<accession>A0A9P4IC23</accession>
<dbReference type="Gene3D" id="3.90.380.10">
    <property type="entry name" value="Naphthalene 1,2-dioxygenase Alpha Subunit, Chain A, domain 1"/>
    <property type="match status" value="1"/>
</dbReference>